<organism evidence="1 2">
    <name type="scientific">Amnibacterium setariae</name>
    <dbReference type="NCBI Taxonomy" id="2306585"/>
    <lineage>
        <taxon>Bacteria</taxon>
        <taxon>Bacillati</taxon>
        <taxon>Actinomycetota</taxon>
        <taxon>Actinomycetes</taxon>
        <taxon>Micrococcales</taxon>
        <taxon>Microbacteriaceae</taxon>
        <taxon>Amnibacterium</taxon>
    </lineage>
</organism>
<evidence type="ECO:0000313" key="1">
    <source>
        <dbReference type="EMBL" id="RIX30118.1"/>
    </source>
</evidence>
<dbReference type="AlphaFoldDB" id="A0A3A1U518"/>
<proteinExistence type="predicted"/>
<evidence type="ECO:0000313" key="2">
    <source>
        <dbReference type="Proteomes" id="UP000265742"/>
    </source>
</evidence>
<protein>
    <submittedName>
        <fullName evidence="1">Uncharacterized protein</fullName>
    </submittedName>
</protein>
<dbReference type="Gene3D" id="3.30.530.20">
    <property type="match status" value="1"/>
</dbReference>
<dbReference type="InterPro" id="IPR023393">
    <property type="entry name" value="START-like_dom_sf"/>
</dbReference>
<comment type="caution">
    <text evidence="1">The sequence shown here is derived from an EMBL/GenBank/DDBJ whole genome shotgun (WGS) entry which is preliminary data.</text>
</comment>
<keyword evidence="2" id="KW-1185">Reference proteome</keyword>
<sequence length="137" mass="15297">MADARHDESTVRIAVEAPPPRVLAAFVEPERRRRWIRMPGSGARYEDDVRVGGTDVATRTFRLPTGDQRLENRTTHLLVSERRLVHAVAALVDDATEVRWTEQVSFLVPSERPEDDLAHVRGGTRLRLNGLAAAVAP</sequence>
<name>A0A3A1U518_9MICO</name>
<dbReference type="SUPFAM" id="SSF55961">
    <property type="entry name" value="Bet v1-like"/>
    <property type="match status" value="1"/>
</dbReference>
<gene>
    <name evidence="1" type="ORF">D1781_01275</name>
</gene>
<dbReference type="EMBL" id="QXTG01000001">
    <property type="protein sequence ID" value="RIX30118.1"/>
    <property type="molecule type" value="Genomic_DNA"/>
</dbReference>
<reference evidence="2" key="1">
    <citation type="submission" date="2018-09" db="EMBL/GenBank/DDBJ databases">
        <authorList>
            <person name="Kim I."/>
        </authorList>
    </citation>
    <scope>NUCLEOTIDE SEQUENCE [LARGE SCALE GENOMIC DNA]</scope>
    <source>
        <strain evidence="2">DD4a</strain>
    </source>
</reference>
<dbReference type="RefSeq" id="WP_119480481.1">
    <property type="nucleotide sequence ID" value="NZ_QXTG01000001.1"/>
</dbReference>
<dbReference type="OrthoDB" id="9803476at2"/>
<accession>A0A3A1U518</accession>
<dbReference type="Proteomes" id="UP000265742">
    <property type="component" value="Unassembled WGS sequence"/>
</dbReference>